<feature type="compositionally biased region" description="Polar residues" evidence="2">
    <location>
        <begin position="218"/>
        <end position="237"/>
    </location>
</feature>
<dbReference type="InterPro" id="IPR035984">
    <property type="entry name" value="Acyl-CoA-binding_sf"/>
</dbReference>
<dbReference type="PANTHER" id="PTHR23310">
    <property type="entry name" value="ACYL-COA-BINDING PROTEIN, ACBP"/>
    <property type="match status" value="1"/>
</dbReference>
<dbReference type="InterPro" id="IPR000582">
    <property type="entry name" value="Acyl-CoA-binding_protein"/>
</dbReference>
<feature type="compositionally biased region" description="Basic and acidic residues" evidence="2">
    <location>
        <begin position="148"/>
        <end position="179"/>
    </location>
</feature>
<dbReference type="Pfam" id="PF00887">
    <property type="entry name" value="ACBP"/>
    <property type="match status" value="1"/>
</dbReference>
<feature type="region of interest" description="Disordered" evidence="2">
    <location>
        <begin position="214"/>
        <end position="368"/>
    </location>
</feature>
<dbReference type="InterPro" id="IPR022408">
    <property type="entry name" value="Acyl-CoA-binding_prot_CS"/>
</dbReference>
<feature type="domain" description="ACB" evidence="4">
    <location>
        <begin position="5"/>
        <end position="94"/>
    </location>
</feature>
<dbReference type="PROSITE" id="PS51228">
    <property type="entry name" value="ACB_2"/>
    <property type="match status" value="1"/>
</dbReference>
<reference evidence="5 6" key="1">
    <citation type="submission" date="2016-06" db="EMBL/GenBank/DDBJ databases">
        <title>Evolution of pathogenesis and genome organization in the Tremellales.</title>
        <authorList>
            <person name="Cuomo C."/>
            <person name="Litvintseva A."/>
            <person name="Heitman J."/>
            <person name="Chen Y."/>
            <person name="Sun S."/>
            <person name="Springer D."/>
            <person name="Dromer F."/>
            <person name="Young S."/>
            <person name="Zeng Q."/>
            <person name="Chapman S."/>
            <person name="Gujja S."/>
            <person name="Saif S."/>
            <person name="Birren B."/>
        </authorList>
    </citation>
    <scope>NUCLEOTIDE SEQUENCE [LARGE SCALE GENOMIC DNA]</scope>
    <source>
        <strain evidence="5 6">ATCC 28783</strain>
    </source>
</reference>
<keyword evidence="3" id="KW-1133">Transmembrane helix</keyword>
<proteinExistence type="predicted"/>
<evidence type="ECO:0000313" key="6">
    <source>
        <dbReference type="Proteomes" id="UP000289152"/>
    </source>
</evidence>
<dbReference type="PANTHER" id="PTHR23310:SF133">
    <property type="entry name" value="COA BINDING PROTEIN, PUTATIVE (AFU_ORTHOLOGUE AFUA_1G12300)-RELATED"/>
    <property type="match status" value="1"/>
</dbReference>
<evidence type="ECO:0000313" key="5">
    <source>
        <dbReference type="EMBL" id="RXK36087.1"/>
    </source>
</evidence>
<feature type="compositionally biased region" description="Polar residues" evidence="2">
    <location>
        <begin position="183"/>
        <end position="197"/>
    </location>
</feature>
<dbReference type="Gene3D" id="1.20.80.10">
    <property type="match status" value="1"/>
</dbReference>
<feature type="compositionally biased region" description="Low complexity" evidence="2">
    <location>
        <begin position="348"/>
        <end position="362"/>
    </location>
</feature>
<dbReference type="FunFam" id="1.20.80.10:FF:000010">
    <property type="entry name" value="Acyl-CoA-binding domain-containing protein 5"/>
    <property type="match status" value="1"/>
</dbReference>
<dbReference type="STRING" id="5217.A0A4Q1BD68"/>
<dbReference type="PRINTS" id="PR00689">
    <property type="entry name" value="ACOABINDINGP"/>
</dbReference>
<evidence type="ECO:0000256" key="3">
    <source>
        <dbReference type="SAM" id="Phobius"/>
    </source>
</evidence>
<dbReference type="InterPro" id="IPR014352">
    <property type="entry name" value="FERM/acyl-CoA-bd_prot_sf"/>
</dbReference>
<feature type="compositionally biased region" description="Low complexity" evidence="2">
    <location>
        <begin position="314"/>
        <end position="338"/>
    </location>
</feature>
<keyword evidence="3" id="KW-0472">Membrane</keyword>
<dbReference type="Proteomes" id="UP000289152">
    <property type="component" value="Unassembled WGS sequence"/>
</dbReference>
<dbReference type="InParanoid" id="A0A4Q1BD68"/>
<evidence type="ECO:0000259" key="4">
    <source>
        <dbReference type="PROSITE" id="PS51228"/>
    </source>
</evidence>
<dbReference type="VEuPathDB" id="FungiDB:TREMEDRAFT_34664"/>
<keyword evidence="3" id="KW-0812">Transmembrane</keyword>
<evidence type="ECO:0000256" key="1">
    <source>
        <dbReference type="ARBA" id="ARBA00023121"/>
    </source>
</evidence>
<keyword evidence="1" id="KW-0446">Lipid-binding</keyword>
<dbReference type="AlphaFoldDB" id="A0A4Q1BD68"/>
<name>A0A4Q1BD68_TREME</name>
<dbReference type="SUPFAM" id="SSF47027">
    <property type="entry name" value="Acyl-CoA binding protein"/>
    <property type="match status" value="1"/>
</dbReference>
<dbReference type="GO" id="GO:0006631">
    <property type="term" value="P:fatty acid metabolic process"/>
    <property type="evidence" value="ECO:0007669"/>
    <property type="project" value="TreeGrafter"/>
</dbReference>
<accession>A0A4Q1BD68</accession>
<comment type="caution">
    <text evidence="5">The sequence shown here is derived from an EMBL/GenBank/DDBJ whole genome shotgun (WGS) entry which is preliminary data.</text>
</comment>
<sequence>MEAQIDAQFNRAVDIVQSLPKSGPVQTTYEDKLGLYALYKQATEGDLKGSRPGMLDLLGRAKWDSWNKQKGLDKIEAKRLYVASLLKILKKHPGPTVDPHIAQLESFFPPASPASSTSSYHSSQASLDSHPSHELPLAQSLPMTHPIDQPRDNEPRPIDLPRHDDSRNIGKARDDDSRHNGKSGDNNSRPIGKSKNNSSHLIVQLRSNDSHLIAQSRKGPQQQIDSQNQTTTLQVDDSQYPPPDHALPVPDVSNTFIPPSSLTPSHKSLIDSTSHKSLLSPTRSLPFNHGERYSPSLSISHNLRRQIHSYSPYPNQSHSHQPFHPQPHPHLATQSYTHPHPHSHTHTHTQPQPHSHPYSHPQIQHDHETLPQTPSILGIHQTSSYPYPHPYTSSPGHATIPPPNPSSSLSFHPIINAGYDNTQEARFGTDTPAPAPLSLPSVLQQIQTSLTALHERLNNLERTQSALIRTRSKKTWWGMLTSEEKELEDDQIEEDEHTLSKARRRTPIHPVSADTLNRVEVRGVNRSLGGGVRMDLKVGKKNWVIWILMRMLRRMMLDLSIFGIVVMGVLVFRRWRRGRGGVRLIFMEMFNSIRGLKGLKGLLLKE</sequence>
<evidence type="ECO:0000256" key="2">
    <source>
        <dbReference type="SAM" id="MobiDB-lite"/>
    </source>
</evidence>
<feature type="region of interest" description="Disordered" evidence="2">
    <location>
        <begin position="111"/>
        <end position="197"/>
    </location>
</feature>
<keyword evidence="6" id="KW-1185">Reference proteome</keyword>
<dbReference type="PROSITE" id="PS00880">
    <property type="entry name" value="ACB_1"/>
    <property type="match status" value="1"/>
</dbReference>
<feature type="compositionally biased region" description="Polar residues" evidence="2">
    <location>
        <begin position="252"/>
        <end position="285"/>
    </location>
</feature>
<dbReference type="EMBL" id="SDIL01000109">
    <property type="protein sequence ID" value="RXK36087.1"/>
    <property type="molecule type" value="Genomic_DNA"/>
</dbReference>
<organism evidence="5 6">
    <name type="scientific">Tremella mesenterica</name>
    <name type="common">Jelly fungus</name>
    <dbReference type="NCBI Taxonomy" id="5217"/>
    <lineage>
        <taxon>Eukaryota</taxon>
        <taxon>Fungi</taxon>
        <taxon>Dikarya</taxon>
        <taxon>Basidiomycota</taxon>
        <taxon>Agaricomycotina</taxon>
        <taxon>Tremellomycetes</taxon>
        <taxon>Tremellales</taxon>
        <taxon>Tremellaceae</taxon>
        <taxon>Tremella</taxon>
    </lineage>
</organism>
<feature type="compositionally biased region" description="Low complexity" evidence="2">
    <location>
        <begin position="111"/>
        <end position="126"/>
    </location>
</feature>
<protein>
    <recommendedName>
        <fullName evidence="4">ACB domain-containing protein</fullName>
    </recommendedName>
</protein>
<feature type="transmembrane region" description="Helical" evidence="3">
    <location>
        <begin position="555"/>
        <end position="573"/>
    </location>
</feature>
<gene>
    <name evidence="5" type="ORF">M231_06635</name>
</gene>
<dbReference type="GO" id="GO:0000062">
    <property type="term" value="F:fatty-acyl-CoA binding"/>
    <property type="evidence" value="ECO:0007669"/>
    <property type="project" value="InterPro"/>
</dbReference>
<dbReference type="OrthoDB" id="346910at2759"/>